<feature type="signal peptide" evidence="3">
    <location>
        <begin position="1"/>
        <end position="22"/>
    </location>
</feature>
<dbReference type="InterPro" id="IPR013320">
    <property type="entry name" value="ConA-like_dom_sf"/>
</dbReference>
<evidence type="ECO:0000313" key="4">
    <source>
        <dbReference type="EMBL" id="AKJ04747.1"/>
    </source>
</evidence>
<dbReference type="SUPFAM" id="SSF49899">
    <property type="entry name" value="Concanavalin A-like lectins/glucanases"/>
    <property type="match status" value="1"/>
</dbReference>
<sequence length="577" mass="60880">MRINLLGAALIGGLLGASSARAETTLFSDDFSTNPATNGKWTVVQSDVPNSLYDTTSQSFYMTRVGGYTGGGIYMMANTPLKTRKWEASFRYRIGGRYQGGADGLAFMFYKKGGYRPAGGGFLGFNPAYVNQPGYGVIIDNYYNSGWDPSASYIGLIKDNTHSFSAKLAYANDSRTEDAVWHAMRVRFMDGEVSVYVDGGLLFTHKMAAPDYSYDGVGFSAGIGADQNYHQIDDFVLTDLELPVWSTTGRMNLEHGLHTATRLPGGKVLVVGGFNSAAEVYDPATGAWSFTGPASTSRLLPTATALKDGRVLVTGGENDSRSLETAELYNPATGAWSPTASLSTGRKDHTATLLSDGRVLVTGGYNERSGTLSSAELYDPATGTWTPVGFLSQARSQHKAVSLSGGKVLVTGGLDASGMPLASAEVYDPATGAWTRTGSLSMGRRSHSATALKNGQVLVAGGYDASASTLASAELYDPATGAWSSTAPLGKGRRYHTATLLNDGKVLLAGGYSDWYGILASAELYDPATGTFADTASLGLVRYDHTSTLLEDGRVLTVGGFSTGDQASAELFGPARK</sequence>
<dbReference type="SUPFAM" id="SSF50965">
    <property type="entry name" value="Galactose oxidase, central domain"/>
    <property type="match status" value="1"/>
</dbReference>
<proteinExistence type="predicted"/>
<dbReference type="KEGG" id="age:AA314_06373"/>
<evidence type="ECO:0000313" key="5">
    <source>
        <dbReference type="EMBL" id="REG37200.1"/>
    </source>
</evidence>
<dbReference type="EMBL" id="CP011509">
    <property type="protein sequence ID" value="AKJ04747.1"/>
    <property type="molecule type" value="Genomic_DNA"/>
</dbReference>
<reference evidence="4 6" key="1">
    <citation type="submission" date="2015-05" db="EMBL/GenBank/DDBJ databases">
        <title>Genome assembly of Archangium gephyra DSM 2261.</title>
        <authorList>
            <person name="Sharma G."/>
            <person name="Subramanian S."/>
        </authorList>
    </citation>
    <scope>NUCLEOTIDE SEQUENCE [LARGE SCALE GENOMIC DNA]</scope>
    <source>
        <strain evidence="4 6">DSM 2261</strain>
    </source>
</reference>
<dbReference type="EMBL" id="QUMU01000001">
    <property type="protein sequence ID" value="REG37200.1"/>
    <property type="molecule type" value="Genomic_DNA"/>
</dbReference>
<dbReference type="InterPro" id="IPR006652">
    <property type="entry name" value="Kelch_1"/>
</dbReference>
<organism evidence="4 6">
    <name type="scientific">Archangium gephyra</name>
    <dbReference type="NCBI Taxonomy" id="48"/>
    <lineage>
        <taxon>Bacteria</taxon>
        <taxon>Pseudomonadati</taxon>
        <taxon>Myxococcota</taxon>
        <taxon>Myxococcia</taxon>
        <taxon>Myxococcales</taxon>
        <taxon>Cystobacterineae</taxon>
        <taxon>Archangiaceae</taxon>
        <taxon>Archangium</taxon>
    </lineage>
</organism>
<evidence type="ECO:0000313" key="6">
    <source>
        <dbReference type="Proteomes" id="UP000035579"/>
    </source>
</evidence>
<dbReference type="PANTHER" id="PTHR46344:SF27">
    <property type="entry name" value="KELCH REPEAT SUPERFAMILY PROTEIN"/>
    <property type="match status" value="1"/>
</dbReference>
<accession>A0AAC8QBN7</accession>
<evidence type="ECO:0000256" key="2">
    <source>
        <dbReference type="ARBA" id="ARBA00022737"/>
    </source>
</evidence>
<dbReference type="Gene3D" id="2.130.10.80">
    <property type="entry name" value="Galactose oxidase/kelch, beta-propeller"/>
    <property type="match status" value="3"/>
</dbReference>
<keyword evidence="3" id="KW-0732">Signal</keyword>
<evidence type="ECO:0000256" key="1">
    <source>
        <dbReference type="ARBA" id="ARBA00022441"/>
    </source>
</evidence>
<dbReference type="Gene3D" id="2.60.120.200">
    <property type="match status" value="1"/>
</dbReference>
<protein>
    <submittedName>
        <fullName evidence="4">Branched-chain amino acid ABC transporter, amino acid-binding protein</fullName>
    </submittedName>
    <submittedName>
        <fullName evidence="5">Galactose oxidase-like protein</fullName>
    </submittedName>
</protein>
<evidence type="ECO:0000256" key="3">
    <source>
        <dbReference type="SAM" id="SignalP"/>
    </source>
</evidence>
<keyword evidence="1" id="KW-0880">Kelch repeat</keyword>
<keyword evidence="2" id="KW-0677">Repeat</keyword>
<evidence type="ECO:0000313" key="7">
    <source>
        <dbReference type="Proteomes" id="UP000256345"/>
    </source>
</evidence>
<keyword evidence="7" id="KW-1185">Reference proteome</keyword>
<dbReference type="Proteomes" id="UP000256345">
    <property type="component" value="Unassembled WGS sequence"/>
</dbReference>
<feature type="chain" id="PRO_5042004252" evidence="3">
    <location>
        <begin position="23"/>
        <end position="577"/>
    </location>
</feature>
<reference evidence="5 7" key="2">
    <citation type="submission" date="2018-08" db="EMBL/GenBank/DDBJ databases">
        <title>Genomic Encyclopedia of Archaeal and Bacterial Type Strains, Phase II (KMG-II): from individual species to whole genera.</title>
        <authorList>
            <person name="Goeker M."/>
        </authorList>
    </citation>
    <scope>NUCLEOTIDE SEQUENCE [LARGE SCALE GENOMIC DNA]</scope>
    <source>
        <strain evidence="5 7">DSM 2261</strain>
    </source>
</reference>
<dbReference type="SMART" id="SM00612">
    <property type="entry name" value="Kelch"/>
    <property type="match status" value="6"/>
</dbReference>
<dbReference type="RefSeq" id="WP_053066843.1">
    <property type="nucleotide sequence ID" value="NZ_CP011509.1"/>
</dbReference>
<name>A0AAC8QBN7_9BACT</name>
<dbReference type="InterPro" id="IPR011043">
    <property type="entry name" value="Gal_Oxase/kelch_b-propeller"/>
</dbReference>
<dbReference type="Pfam" id="PF24681">
    <property type="entry name" value="Kelch_KLHDC2_KLHL20_DRC7"/>
    <property type="match status" value="1"/>
</dbReference>
<gene>
    <name evidence="4" type="ORF">AA314_06373</name>
    <name evidence="5" type="ORF">ATI61_101178</name>
</gene>
<dbReference type="InterPro" id="IPR037293">
    <property type="entry name" value="Gal_Oxidase_central_sf"/>
</dbReference>
<dbReference type="PANTHER" id="PTHR46344">
    <property type="entry name" value="OS02G0202900 PROTEIN"/>
    <property type="match status" value="1"/>
</dbReference>
<dbReference type="Proteomes" id="UP000035579">
    <property type="component" value="Chromosome"/>
</dbReference>
<dbReference type="AlphaFoldDB" id="A0AAC8QBN7"/>